<feature type="repeat" description="Solcar" evidence="8">
    <location>
        <begin position="4"/>
        <end position="94"/>
    </location>
</feature>
<dbReference type="InterPro" id="IPR002067">
    <property type="entry name" value="MCP"/>
</dbReference>
<reference evidence="10 11" key="1">
    <citation type="journal article" date="2014" name="Genome Biol. Evol.">
        <title>The secreted proteins of Achlya hypogyna and Thraustotheca clavata identify the ancestral oomycete secretome and reveal gene acquisitions by horizontal gene transfer.</title>
        <authorList>
            <person name="Misner I."/>
            <person name="Blouin N."/>
            <person name="Leonard G."/>
            <person name="Richards T.A."/>
            <person name="Lane C.E."/>
        </authorList>
    </citation>
    <scope>NUCLEOTIDE SEQUENCE [LARGE SCALE GENOMIC DNA]</scope>
    <source>
        <strain evidence="10 11">ATCC 48635</strain>
    </source>
</reference>
<comment type="similarity">
    <text evidence="2 9">Belongs to the mitochondrial carrier (TC 2.A.29) family.</text>
</comment>
<dbReference type="InterPro" id="IPR002113">
    <property type="entry name" value="ADT_euk_type"/>
</dbReference>
<dbReference type="Gene3D" id="1.50.40.10">
    <property type="entry name" value="Mitochondrial carrier domain"/>
    <property type="match status" value="1"/>
</dbReference>
<evidence type="ECO:0000256" key="5">
    <source>
        <dbReference type="ARBA" id="ARBA00022737"/>
    </source>
</evidence>
<sequence>MQKDSLYTRFLAGAVASSTAEMATLPVDITKVRLQAQGMTAHQSVQYAGMADAMAKIARLEGPSALWKGARPAVTRQIVYSSMCMVLYEPFRDAIMLMGEPKSAQHAPSSMSFAQKLMAGGLAGAISISIANPVDVIKVRMQADRSGALYSGLIDAVRKIHAAEGGRGFLSGLGPNVTRGFIVNAAELGVYDQCKSTLISLGLVQEGSLGATFGSSLVAGLAGALASNPVDVVKTRLMTQPAGSAALYRSAHHCAFKTVSDEGLRAFYKGFLPNWMRKAPWCVVFFVTYEHAKGALVVPAATPLVPTPARAKVVVASSQE</sequence>
<comment type="caution">
    <text evidence="10">The sequence shown here is derived from an EMBL/GenBank/DDBJ whole genome shotgun (WGS) entry which is preliminary data.</text>
</comment>
<gene>
    <name evidence="10" type="ORF">ACHHYP_11344</name>
</gene>
<keyword evidence="11" id="KW-1185">Reference proteome</keyword>
<evidence type="ECO:0000256" key="7">
    <source>
        <dbReference type="ARBA" id="ARBA00023136"/>
    </source>
</evidence>
<feature type="repeat" description="Solcar" evidence="8">
    <location>
        <begin position="207"/>
        <end position="295"/>
    </location>
</feature>
<accession>A0A1V9YJG1</accession>
<evidence type="ECO:0000313" key="10">
    <source>
        <dbReference type="EMBL" id="OQR85817.1"/>
    </source>
</evidence>
<dbReference type="Proteomes" id="UP000243579">
    <property type="component" value="Unassembled WGS sequence"/>
</dbReference>
<dbReference type="GO" id="GO:0140021">
    <property type="term" value="P:mitochondrial ADP transmembrane transport"/>
    <property type="evidence" value="ECO:0007669"/>
    <property type="project" value="InterPro"/>
</dbReference>
<dbReference type="EMBL" id="JNBR01001584">
    <property type="protein sequence ID" value="OQR85817.1"/>
    <property type="molecule type" value="Genomic_DNA"/>
</dbReference>
<dbReference type="PRINTS" id="PR00926">
    <property type="entry name" value="MITOCARRIER"/>
</dbReference>
<dbReference type="GO" id="GO:1990544">
    <property type="term" value="P:mitochondrial ATP transmembrane transport"/>
    <property type="evidence" value="ECO:0007669"/>
    <property type="project" value="InterPro"/>
</dbReference>
<evidence type="ECO:0000256" key="8">
    <source>
        <dbReference type="PROSITE-ProRule" id="PRU00282"/>
    </source>
</evidence>
<dbReference type="InterPro" id="IPR018108">
    <property type="entry name" value="MCP_transmembrane"/>
</dbReference>
<feature type="repeat" description="Solcar" evidence="8">
    <location>
        <begin position="111"/>
        <end position="197"/>
    </location>
</feature>
<evidence type="ECO:0000256" key="6">
    <source>
        <dbReference type="ARBA" id="ARBA00022989"/>
    </source>
</evidence>
<keyword evidence="4 8" id="KW-0812">Transmembrane</keyword>
<evidence type="ECO:0000313" key="11">
    <source>
        <dbReference type="Proteomes" id="UP000243579"/>
    </source>
</evidence>
<keyword evidence="6" id="KW-1133">Transmembrane helix</keyword>
<dbReference type="OrthoDB" id="448427at2759"/>
<dbReference type="InterPro" id="IPR023395">
    <property type="entry name" value="MCP_dom_sf"/>
</dbReference>
<name>A0A1V9YJG1_ACHHY</name>
<comment type="subcellular location">
    <subcellularLocation>
        <location evidence="1">Membrane</location>
        <topology evidence="1">Multi-pass membrane protein</topology>
    </subcellularLocation>
</comment>
<dbReference type="InterPro" id="IPR050391">
    <property type="entry name" value="Mito_Metabolite_Transporter"/>
</dbReference>
<evidence type="ECO:0000256" key="4">
    <source>
        <dbReference type="ARBA" id="ARBA00022692"/>
    </source>
</evidence>
<evidence type="ECO:0000256" key="1">
    <source>
        <dbReference type="ARBA" id="ARBA00004141"/>
    </source>
</evidence>
<keyword evidence="3 9" id="KW-0813">Transport</keyword>
<keyword evidence="7 8" id="KW-0472">Membrane</keyword>
<dbReference type="PANTHER" id="PTHR45618">
    <property type="entry name" value="MITOCHONDRIAL DICARBOXYLATE CARRIER-RELATED"/>
    <property type="match status" value="1"/>
</dbReference>
<organism evidence="10 11">
    <name type="scientific">Achlya hypogyna</name>
    <name type="common">Oomycete</name>
    <name type="synonym">Protoachlya hypogyna</name>
    <dbReference type="NCBI Taxonomy" id="1202772"/>
    <lineage>
        <taxon>Eukaryota</taxon>
        <taxon>Sar</taxon>
        <taxon>Stramenopiles</taxon>
        <taxon>Oomycota</taxon>
        <taxon>Saprolegniomycetes</taxon>
        <taxon>Saprolegniales</taxon>
        <taxon>Achlyaceae</taxon>
        <taxon>Achlya</taxon>
    </lineage>
</organism>
<dbReference type="AlphaFoldDB" id="A0A1V9YJG1"/>
<dbReference type="Pfam" id="PF00153">
    <property type="entry name" value="Mito_carr"/>
    <property type="match status" value="3"/>
</dbReference>
<keyword evidence="5" id="KW-0677">Repeat</keyword>
<dbReference type="PRINTS" id="PR00927">
    <property type="entry name" value="ADPTRNSLCASE"/>
</dbReference>
<dbReference type="SUPFAM" id="SSF103506">
    <property type="entry name" value="Mitochondrial carrier"/>
    <property type="match status" value="1"/>
</dbReference>
<evidence type="ECO:0000256" key="9">
    <source>
        <dbReference type="RuleBase" id="RU000488"/>
    </source>
</evidence>
<protein>
    <submittedName>
        <fullName evidence="10">Mitochondrial Carrier (MC) Family</fullName>
    </submittedName>
</protein>
<dbReference type="GO" id="GO:0005743">
    <property type="term" value="C:mitochondrial inner membrane"/>
    <property type="evidence" value="ECO:0007669"/>
    <property type="project" value="InterPro"/>
</dbReference>
<dbReference type="PROSITE" id="PS50920">
    <property type="entry name" value="SOLCAR"/>
    <property type="match status" value="3"/>
</dbReference>
<evidence type="ECO:0000256" key="2">
    <source>
        <dbReference type="ARBA" id="ARBA00006375"/>
    </source>
</evidence>
<evidence type="ECO:0000256" key="3">
    <source>
        <dbReference type="ARBA" id="ARBA00022448"/>
    </source>
</evidence>
<dbReference type="GO" id="GO:0005471">
    <property type="term" value="F:ATP:ADP antiporter activity"/>
    <property type="evidence" value="ECO:0007669"/>
    <property type="project" value="InterPro"/>
</dbReference>
<proteinExistence type="inferred from homology"/>